<comment type="caution">
    <text evidence="2">The sequence shown here is derived from an EMBL/GenBank/DDBJ whole genome shotgun (WGS) entry which is preliminary data.</text>
</comment>
<organism evidence="2 3">
    <name type="scientific">Elysia marginata</name>
    <dbReference type="NCBI Taxonomy" id="1093978"/>
    <lineage>
        <taxon>Eukaryota</taxon>
        <taxon>Metazoa</taxon>
        <taxon>Spiralia</taxon>
        <taxon>Lophotrochozoa</taxon>
        <taxon>Mollusca</taxon>
        <taxon>Gastropoda</taxon>
        <taxon>Heterobranchia</taxon>
        <taxon>Euthyneura</taxon>
        <taxon>Panpulmonata</taxon>
        <taxon>Sacoglossa</taxon>
        <taxon>Placobranchoidea</taxon>
        <taxon>Plakobranchidae</taxon>
        <taxon>Elysia</taxon>
    </lineage>
</organism>
<sequence length="172" mass="19592">MEGVFRHVPGCVNYLDDVSVTGKDGREHLENLNKVLSICWEKGVSLRRDECEFMQQDVTFCRLDKHGIHPLADKIEAIRDAPTPRNTQELRSFLGHINYYGKVIPNVSELLAPLSLLLRKDQRCCWRKEQECEFSRAKNVLTSDKVLVHFNPKKEIMIVCDASPIGVGAILS</sequence>
<dbReference type="InterPro" id="IPR041577">
    <property type="entry name" value="RT_RNaseH_2"/>
</dbReference>
<dbReference type="FunFam" id="3.30.70.270:FF:000026">
    <property type="entry name" value="Transposon Ty3-G Gag-Pol polyprotein"/>
    <property type="match status" value="1"/>
</dbReference>
<accession>A0AAV4HY53</accession>
<keyword evidence="3" id="KW-1185">Reference proteome</keyword>
<evidence type="ECO:0000259" key="1">
    <source>
        <dbReference type="Pfam" id="PF17919"/>
    </source>
</evidence>
<dbReference type="EMBL" id="BMAT01012986">
    <property type="protein sequence ID" value="GFS03149.1"/>
    <property type="molecule type" value="Genomic_DNA"/>
</dbReference>
<protein>
    <submittedName>
        <fullName evidence="2">Pol polyprotein</fullName>
    </submittedName>
</protein>
<dbReference type="InterPro" id="IPR043502">
    <property type="entry name" value="DNA/RNA_pol_sf"/>
</dbReference>
<reference evidence="2 3" key="1">
    <citation type="journal article" date="2021" name="Elife">
        <title>Chloroplast acquisition without the gene transfer in kleptoplastic sea slugs, Plakobranchus ocellatus.</title>
        <authorList>
            <person name="Maeda T."/>
            <person name="Takahashi S."/>
            <person name="Yoshida T."/>
            <person name="Shimamura S."/>
            <person name="Takaki Y."/>
            <person name="Nagai Y."/>
            <person name="Toyoda A."/>
            <person name="Suzuki Y."/>
            <person name="Arimoto A."/>
            <person name="Ishii H."/>
            <person name="Satoh N."/>
            <person name="Nishiyama T."/>
            <person name="Hasebe M."/>
            <person name="Maruyama T."/>
            <person name="Minagawa J."/>
            <person name="Obokata J."/>
            <person name="Shigenobu S."/>
        </authorList>
    </citation>
    <scope>NUCLEOTIDE SEQUENCE [LARGE SCALE GENOMIC DNA]</scope>
</reference>
<dbReference type="Pfam" id="PF17919">
    <property type="entry name" value="RT_RNaseH_2"/>
    <property type="match status" value="1"/>
</dbReference>
<dbReference type="Gene3D" id="3.30.70.270">
    <property type="match status" value="2"/>
</dbReference>
<feature type="domain" description="Reverse transcriptase/retrotransposon-derived protein RNase H-like" evidence="1">
    <location>
        <begin position="126"/>
        <end position="172"/>
    </location>
</feature>
<dbReference type="Proteomes" id="UP000762676">
    <property type="component" value="Unassembled WGS sequence"/>
</dbReference>
<evidence type="ECO:0000313" key="2">
    <source>
        <dbReference type="EMBL" id="GFS03149.1"/>
    </source>
</evidence>
<dbReference type="AlphaFoldDB" id="A0AAV4HY53"/>
<dbReference type="InterPro" id="IPR050951">
    <property type="entry name" value="Retrovirus_Pol_polyprotein"/>
</dbReference>
<gene>
    <name evidence="2" type="ORF">ElyMa_006462600</name>
</gene>
<evidence type="ECO:0000313" key="3">
    <source>
        <dbReference type="Proteomes" id="UP000762676"/>
    </source>
</evidence>
<name>A0AAV4HY53_9GAST</name>
<dbReference type="PANTHER" id="PTHR37984">
    <property type="entry name" value="PROTEIN CBG26694"/>
    <property type="match status" value="1"/>
</dbReference>
<dbReference type="InterPro" id="IPR043128">
    <property type="entry name" value="Rev_trsase/Diguanyl_cyclase"/>
</dbReference>
<proteinExistence type="predicted"/>
<dbReference type="PANTHER" id="PTHR37984:SF13">
    <property type="entry name" value="RIBONUCLEASE H"/>
    <property type="match status" value="1"/>
</dbReference>
<dbReference type="SUPFAM" id="SSF56672">
    <property type="entry name" value="DNA/RNA polymerases"/>
    <property type="match status" value="1"/>
</dbReference>